<dbReference type="OrthoDB" id="5953812at2759"/>
<dbReference type="HOGENOM" id="CLU_693097_0_0_1"/>
<proteinExistence type="predicted"/>
<gene>
    <name evidence="2" type="primary">6047314</name>
    <name evidence="1" type="ORF">CpipJ_CPIJ013460</name>
</gene>
<dbReference type="InParanoid" id="B0X418"/>
<protein>
    <submittedName>
        <fullName evidence="1 2">Uncharacterized protein</fullName>
    </submittedName>
</protein>
<evidence type="ECO:0000313" key="3">
    <source>
        <dbReference type="Proteomes" id="UP000002320"/>
    </source>
</evidence>
<accession>B0X418</accession>
<dbReference type="Proteomes" id="UP000002320">
    <property type="component" value="Unassembled WGS sequence"/>
</dbReference>
<dbReference type="KEGG" id="cqu:CpipJ_CPIJ013460"/>
<evidence type="ECO:0000313" key="1">
    <source>
        <dbReference type="EMBL" id="EDS40095.1"/>
    </source>
</evidence>
<name>B0X418_CULQU</name>
<organism>
    <name type="scientific">Culex quinquefasciatus</name>
    <name type="common">Southern house mosquito</name>
    <name type="synonym">Culex pungens</name>
    <dbReference type="NCBI Taxonomy" id="7176"/>
    <lineage>
        <taxon>Eukaryota</taxon>
        <taxon>Metazoa</taxon>
        <taxon>Ecdysozoa</taxon>
        <taxon>Arthropoda</taxon>
        <taxon>Hexapoda</taxon>
        <taxon>Insecta</taxon>
        <taxon>Pterygota</taxon>
        <taxon>Neoptera</taxon>
        <taxon>Endopterygota</taxon>
        <taxon>Diptera</taxon>
        <taxon>Nematocera</taxon>
        <taxon>Culicoidea</taxon>
        <taxon>Culicidae</taxon>
        <taxon>Culicinae</taxon>
        <taxon>Culicini</taxon>
        <taxon>Culex</taxon>
        <taxon>Culex</taxon>
    </lineage>
</organism>
<reference evidence="2" key="2">
    <citation type="submission" date="2021-02" db="UniProtKB">
        <authorList>
            <consortium name="EnsemblMetazoa"/>
        </authorList>
    </citation>
    <scope>IDENTIFICATION</scope>
    <source>
        <strain evidence="2">JHB</strain>
    </source>
</reference>
<evidence type="ECO:0000313" key="2">
    <source>
        <dbReference type="EnsemblMetazoa" id="CPIJ013460-PA"/>
    </source>
</evidence>
<sequence length="439" mass="48125">MLVTIQNHVAVDLIACTGTQAATISQARLRELYLYQLAAKLNEHLRRVKDRSAAAAAAVTSSLMVIEYVKRTEVGQSVQAPRGTSPFAKCDRPHGKNKNVKTGHIYESISNLRCCNLQAAAKTPSHDDCAEQLCHLALQAGTLREGRYASTGGDVGHSNLGCGSRNGSGSQSSELEATKLVEDKLRISAGHGCAACQLVTRTDRGQGVVLQEQPLENSPKHRHRSHTISACVSVDQQQQCTTIGADQKLVVVVHDETITSAVTSPICTRRSMRRKLRQSMRPFMVKLSSMVESTVLPVATLTPSRILQHHVAHAKANKKEQRLAVTNRAHGHQGKLSTAVLNQQYPNLSAGGRAGRTNSQTRHRIRCRSPNGNPQNQKVFNKECLISSATKKNIRTHHTTRPKRFQPRPHSVEGYIGKKIGLLNDLEDMRLVKKKAVSN</sequence>
<keyword evidence="3" id="KW-1185">Reference proteome</keyword>
<dbReference type="AlphaFoldDB" id="B0X418"/>
<dbReference type="EMBL" id="DS232327">
    <property type="protein sequence ID" value="EDS40095.1"/>
    <property type="molecule type" value="Genomic_DNA"/>
</dbReference>
<reference evidence="1" key="1">
    <citation type="submission" date="2007-03" db="EMBL/GenBank/DDBJ databases">
        <title>Annotation of Culex pipiens quinquefasciatus.</title>
        <authorList>
            <consortium name="The Broad Institute Genome Sequencing Platform"/>
            <person name="Atkinson P.W."/>
            <person name="Hemingway J."/>
            <person name="Christensen B.M."/>
            <person name="Higgs S."/>
            <person name="Kodira C."/>
            <person name="Hannick L."/>
            <person name="Megy K."/>
            <person name="O'Leary S."/>
            <person name="Pearson M."/>
            <person name="Haas B.J."/>
            <person name="Mauceli E."/>
            <person name="Wortman J.R."/>
            <person name="Lee N.H."/>
            <person name="Guigo R."/>
            <person name="Stanke M."/>
            <person name="Alvarado L."/>
            <person name="Amedeo P."/>
            <person name="Antoine C.H."/>
            <person name="Arensburger P."/>
            <person name="Bidwell S.L."/>
            <person name="Crawford M."/>
            <person name="Camaro F."/>
            <person name="Devon K."/>
            <person name="Engels R."/>
            <person name="Hammond M."/>
            <person name="Howarth C."/>
            <person name="Koehrsen M."/>
            <person name="Lawson D."/>
            <person name="Montgomery P."/>
            <person name="Nene V."/>
            <person name="Nusbaum C."/>
            <person name="Puiu D."/>
            <person name="Romero-Severson J."/>
            <person name="Severson D.W."/>
            <person name="Shumway M."/>
            <person name="Sisk P."/>
            <person name="Stolte C."/>
            <person name="Zeng Q."/>
            <person name="Eisenstadt E."/>
            <person name="Fraser-Liggett C."/>
            <person name="Strausberg R."/>
            <person name="Galagan J."/>
            <person name="Birren B."/>
            <person name="Collins F.H."/>
        </authorList>
    </citation>
    <scope>NUCLEOTIDE SEQUENCE [LARGE SCALE GENOMIC DNA]</scope>
    <source>
        <strain evidence="1">JHB</strain>
    </source>
</reference>
<dbReference type="VEuPathDB" id="VectorBase:CQUJHB008658"/>
<dbReference type="EnsemblMetazoa" id="CPIJ013460-RA">
    <property type="protein sequence ID" value="CPIJ013460-PA"/>
    <property type="gene ID" value="CPIJ013460"/>
</dbReference>
<dbReference type="VEuPathDB" id="VectorBase:CPIJ013460"/>